<dbReference type="PANTHER" id="PTHR34824">
    <property type="entry name" value="HEAT-INDUCIBLE TRANSCRIPTION REPRESSOR HRCA"/>
    <property type="match status" value="1"/>
</dbReference>
<dbReference type="SUPFAM" id="SSF55781">
    <property type="entry name" value="GAF domain-like"/>
    <property type="match status" value="1"/>
</dbReference>
<dbReference type="KEGG" id="sclo:SCLO_1030860"/>
<dbReference type="GO" id="GO:0003677">
    <property type="term" value="F:DNA binding"/>
    <property type="evidence" value="ECO:0007669"/>
    <property type="project" value="InterPro"/>
</dbReference>
<dbReference type="InterPro" id="IPR021153">
    <property type="entry name" value="HrcA_C"/>
</dbReference>
<dbReference type="InterPro" id="IPR036388">
    <property type="entry name" value="WH-like_DNA-bd_sf"/>
</dbReference>
<keyword evidence="2 5" id="KW-0805">Transcription regulation</keyword>
<dbReference type="InterPro" id="IPR036390">
    <property type="entry name" value="WH_DNA-bd_sf"/>
</dbReference>
<dbReference type="NCBIfam" id="TIGR00331">
    <property type="entry name" value="hrcA"/>
    <property type="match status" value="1"/>
</dbReference>
<dbReference type="PANTHER" id="PTHR34824:SF1">
    <property type="entry name" value="HEAT-INDUCIBLE TRANSCRIPTION REPRESSOR HRCA"/>
    <property type="match status" value="1"/>
</dbReference>
<keyword evidence="4 5" id="KW-0804">Transcription</keyword>
<dbReference type="HAMAP" id="MF_00081">
    <property type="entry name" value="HrcA"/>
    <property type="match status" value="1"/>
</dbReference>
<feature type="domain" description="Heat-inducible transcription repressor HrcA C-terminal" evidence="6">
    <location>
        <begin position="112"/>
        <end position="334"/>
    </location>
</feature>
<dbReference type="AlphaFoldDB" id="A0A1E1F6G9"/>
<evidence type="ECO:0000256" key="1">
    <source>
        <dbReference type="ARBA" id="ARBA00022491"/>
    </source>
</evidence>
<gene>
    <name evidence="5" type="primary">hrcA</name>
    <name evidence="7" type="ORF">SCLO_1030860</name>
</gene>
<evidence type="ECO:0000256" key="5">
    <source>
        <dbReference type="HAMAP-Rule" id="MF_00081"/>
    </source>
</evidence>
<proteinExistence type="inferred from homology"/>
<evidence type="ECO:0000256" key="4">
    <source>
        <dbReference type="ARBA" id="ARBA00023163"/>
    </source>
</evidence>
<evidence type="ECO:0000256" key="2">
    <source>
        <dbReference type="ARBA" id="ARBA00023015"/>
    </source>
</evidence>
<evidence type="ECO:0000256" key="3">
    <source>
        <dbReference type="ARBA" id="ARBA00023016"/>
    </source>
</evidence>
<organism evidence="7 8">
    <name type="scientific">Sphingobium cloacae</name>
    <dbReference type="NCBI Taxonomy" id="120107"/>
    <lineage>
        <taxon>Bacteria</taxon>
        <taxon>Pseudomonadati</taxon>
        <taxon>Pseudomonadota</taxon>
        <taxon>Alphaproteobacteria</taxon>
        <taxon>Sphingomonadales</taxon>
        <taxon>Sphingomonadaceae</taxon>
        <taxon>Sphingobium</taxon>
    </lineage>
</organism>
<accession>A0A1E1F6G9</accession>
<dbReference type="InterPro" id="IPR002571">
    <property type="entry name" value="HrcA"/>
</dbReference>
<sequence length="349" mass="37416">MRMAVTPITELNERARDVFRLVVESYLGTGLPVGSRTISRMASLSLSPASIRNVMQDLEELGLLAAPHTSAGRMPTETGLRLFVDGMMQAAEPSPEERRAIEAGLTESGPIEEALSAATATLSGLSACAGIVMVPKREPVLRQFGFVPLNDRQALAVLVGQDGSVENRVLDLPESVTPSLLAEAANFMSARFSGLTLSQAGDLLRQELERERTALQGAARELIERGIAIWSQDADARPVLIVRGQSHLLDDGTAADLERVRQLLEQLEGKQEIFGLLQSALAGDATKIFIGSENKLFSLSGSSVIAAPYRGGDGRVVGVVGVIGPTRLNYARVIPMVDFTAQTLSRLMR</sequence>
<protein>
    <recommendedName>
        <fullName evidence="5">Heat-inducible transcription repressor HrcA</fullName>
    </recommendedName>
</protein>
<keyword evidence="1 5" id="KW-0678">Repressor</keyword>
<dbReference type="PIRSF" id="PIRSF005485">
    <property type="entry name" value="HrcA"/>
    <property type="match status" value="1"/>
</dbReference>
<dbReference type="Gene3D" id="3.30.450.40">
    <property type="match status" value="1"/>
</dbReference>
<comment type="similarity">
    <text evidence="5">Belongs to the HrcA family.</text>
</comment>
<name>A0A1E1F6G9_9SPHN</name>
<dbReference type="Gene3D" id="1.10.10.10">
    <property type="entry name" value="Winged helix-like DNA-binding domain superfamily/Winged helix DNA-binding domain"/>
    <property type="match status" value="1"/>
</dbReference>
<dbReference type="Pfam" id="PF01628">
    <property type="entry name" value="HrcA"/>
    <property type="match status" value="1"/>
</dbReference>
<dbReference type="InterPro" id="IPR029016">
    <property type="entry name" value="GAF-like_dom_sf"/>
</dbReference>
<dbReference type="Proteomes" id="UP000218272">
    <property type="component" value="Chromosome SCLO_1"/>
</dbReference>
<evidence type="ECO:0000259" key="6">
    <source>
        <dbReference type="Pfam" id="PF01628"/>
    </source>
</evidence>
<dbReference type="EMBL" id="AP017655">
    <property type="protein sequence ID" value="BAV66126.1"/>
    <property type="molecule type" value="Genomic_DNA"/>
</dbReference>
<keyword evidence="8" id="KW-1185">Reference proteome</keyword>
<comment type="function">
    <text evidence="5">Negative regulator of class I heat shock genes (grpE-dnaK-dnaJ and groELS operons). Prevents heat-shock induction of these operons.</text>
</comment>
<evidence type="ECO:0000313" key="8">
    <source>
        <dbReference type="Proteomes" id="UP000218272"/>
    </source>
</evidence>
<dbReference type="GO" id="GO:0045892">
    <property type="term" value="P:negative regulation of DNA-templated transcription"/>
    <property type="evidence" value="ECO:0007669"/>
    <property type="project" value="UniProtKB-UniRule"/>
</dbReference>
<reference evidence="7 8" key="1">
    <citation type="submission" date="2016-10" db="EMBL/GenBank/DDBJ databases">
        <title>Complete Genome Sequence of the Nonylphenol-Degrading Bacterium Sphingobium cloacae JCM 10874T.</title>
        <authorList>
            <person name="Ootsuka M."/>
            <person name="Nishizawa T."/>
            <person name="Ohta H."/>
        </authorList>
    </citation>
    <scope>NUCLEOTIDE SEQUENCE [LARGE SCALE GENOMIC DNA]</scope>
    <source>
        <strain evidence="7 8">JCM 10874</strain>
    </source>
</reference>
<keyword evidence="3 5" id="KW-0346">Stress response</keyword>
<evidence type="ECO:0000313" key="7">
    <source>
        <dbReference type="EMBL" id="BAV66126.1"/>
    </source>
</evidence>
<dbReference type="SUPFAM" id="SSF46785">
    <property type="entry name" value="Winged helix' DNA-binding domain"/>
    <property type="match status" value="1"/>
</dbReference>